<dbReference type="InterPro" id="IPR003918">
    <property type="entry name" value="NADH_UbQ_OxRdtase"/>
</dbReference>
<comment type="caution">
    <text evidence="9">The sequence shown here is derived from an EMBL/GenBank/DDBJ whole genome shotgun (WGS) entry which is preliminary data.</text>
</comment>
<evidence type="ECO:0000256" key="5">
    <source>
        <dbReference type="ARBA" id="ARBA00023002"/>
    </source>
</evidence>
<dbReference type="GO" id="GO:0008137">
    <property type="term" value="F:NADH dehydrogenase (ubiquinone) activity"/>
    <property type="evidence" value="ECO:0007669"/>
    <property type="project" value="InterPro"/>
</dbReference>
<keyword evidence="9" id="KW-0830">Ubiquinone</keyword>
<keyword evidence="5" id="KW-0560">Oxidoreductase</keyword>
<evidence type="ECO:0000256" key="2">
    <source>
        <dbReference type="ARBA" id="ARBA00022475"/>
    </source>
</evidence>
<gene>
    <name evidence="9" type="ORF">B1B_04681</name>
</gene>
<feature type="transmembrane region" description="Helical" evidence="7">
    <location>
        <begin position="112"/>
        <end position="129"/>
    </location>
</feature>
<evidence type="ECO:0000256" key="7">
    <source>
        <dbReference type="SAM" id="Phobius"/>
    </source>
</evidence>
<dbReference type="PANTHER" id="PTHR42682">
    <property type="entry name" value="HYDROGENASE-4 COMPONENT F"/>
    <property type="match status" value="1"/>
</dbReference>
<keyword evidence="4 7" id="KW-1133">Transmembrane helix</keyword>
<evidence type="ECO:0000256" key="3">
    <source>
        <dbReference type="ARBA" id="ARBA00022692"/>
    </source>
</evidence>
<reference evidence="9" key="1">
    <citation type="submission" date="2013-08" db="EMBL/GenBank/DDBJ databases">
        <authorList>
            <person name="Mendez C."/>
            <person name="Richter M."/>
            <person name="Ferrer M."/>
            <person name="Sanchez J."/>
        </authorList>
    </citation>
    <scope>NUCLEOTIDE SEQUENCE</scope>
</reference>
<protein>
    <submittedName>
        <fullName evidence="9">NADH/Ubiquinone/plastoquinone (Complex I)</fullName>
    </submittedName>
</protein>
<feature type="transmembrane region" description="Helical" evidence="7">
    <location>
        <begin position="135"/>
        <end position="154"/>
    </location>
</feature>
<dbReference type="GO" id="GO:0016491">
    <property type="term" value="F:oxidoreductase activity"/>
    <property type="evidence" value="ECO:0007669"/>
    <property type="project" value="UniProtKB-KW"/>
</dbReference>
<feature type="non-terminal residue" evidence="9">
    <location>
        <position position="1"/>
    </location>
</feature>
<evidence type="ECO:0000259" key="8">
    <source>
        <dbReference type="Pfam" id="PF00361"/>
    </source>
</evidence>
<feature type="transmembrane region" description="Helical" evidence="7">
    <location>
        <begin position="12"/>
        <end position="33"/>
    </location>
</feature>
<feature type="transmembrane region" description="Helical" evidence="7">
    <location>
        <begin position="321"/>
        <end position="339"/>
    </location>
</feature>
<dbReference type="AlphaFoldDB" id="T1CRC0"/>
<evidence type="ECO:0000256" key="6">
    <source>
        <dbReference type="ARBA" id="ARBA00023136"/>
    </source>
</evidence>
<keyword evidence="6 7" id="KW-0472">Membrane</keyword>
<feature type="transmembrane region" description="Helical" evidence="7">
    <location>
        <begin position="414"/>
        <end position="434"/>
    </location>
</feature>
<name>T1CRC0_9ZZZZ</name>
<keyword evidence="2" id="KW-1003">Cell membrane</keyword>
<feature type="transmembrane region" description="Helical" evidence="7">
    <location>
        <begin position="278"/>
        <end position="301"/>
    </location>
</feature>
<accession>T1CRC0</accession>
<feature type="domain" description="NADH:quinone oxidoreductase/Mrp antiporter transmembrane" evidence="8">
    <location>
        <begin position="135"/>
        <end position="426"/>
    </location>
</feature>
<feature type="transmembrane region" description="Helical" evidence="7">
    <location>
        <begin position="454"/>
        <end position="476"/>
    </location>
</feature>
<feature type="transmembrane region" description="Helical" evidence="7">
    <location>
        <begin position="40"/>
        <end position="58"/>
    </location>
</feature>
<evidence type="ECO:0000313" key="9">
    <source>
        <dbReference type="EMBL" id="EQD71029.1"/>
    </source>
</evidence>
<dbReference type="GO" id="GO:0005886">
    <property type="term" value="C:plasma membrane"/>
    <property type="evidence" value="ECO:0007669"/>
    <property type="project" value="UniProtKB-SubCell"/>
</dbReference>
<feature type="transmembrane region" description="Helical" evidence="7">
    <location>
        <begin position="382"/>
        <end position="402"/>
    </location>
</feature>
<dbReference type="EMBL" id="AUZY01002928">
    <property type="protein sequence ID" value="EQD71029.1"/>
    <property type="molecule type" value="Genomic_DNA"/>
</dbReference>
<dbReference type="InterPro" id="IPR052175">
    <property type="entry name" value="ComplexI-like_HydComp"/>
</dbReference>
<evidence type="ECO:0000256" key="1">
    <source>
        <dbReference type="ARBA" id="ARBA00004651"/>
    </source>
</evidence>
<feature type="transmembrane region" description="Helical" evidence="7">
    <location>
        <begin position="166"/>
        <end position="186"/>
    </location>
</feature>
<feature type="transmembrane region" description="Helical" evidence="7">
    <location>
        <begin position="248"/>
        <end position="272"/>
    </location>
</feature>
<dbReference type="InterPro" id="IPR001750">
    <property type="entry name" value="ND/Mrp_TM"/>
</dbReference>
<comment type="subcellular location">
    <subcellularLocation>
        <location evidence="1">Cell membrane</location>
        <topology evidence="1">Multi-pass membrane protein</topology>
    </subcellularLocation>
</comment>
<organism evidence="9">
    <name type="scientific">mine drainage metagenome</name>
    <dbReference type="NCBI Taxonomy" id="410659"/>
    <lineage>
        <taxon>unclassified sequences</taxon>
        <taxon>metagenomes</taxon>
        <taxon>ecological metagenomes</taxon>
    </lineage>
</organism>
<proteinExistence type="predicted"/>
<evidence type="ECO:0000256" key="4">
    <source>
        <dbReference type="ARBA" id="ARBA00022989"/>
    </source>
</evidence>
<dbReference type="PRINTS" id="PR01437">
    <property type="entry name" value="NUOXDRDTASE4"/>
</dbReference>
<dbReference type="Pfam" id="PF00361">
    <property type="entry name" value="Proton_antipo_M"/>
    <property type="match status" value="1"/>
</dbReference>
<feature type="transmembrane region" description="Helical" evidence="7">
    <location>
        <begin position="206"/>
        <end position="227"/>
    </location>
</feature>
<dbReference type="PANTHER" id="PTHR42682:SF5">
    <property type="entry name" value="HYDROGENASE-4 COMPONENT F"/>
    <property type="match status" value="1"/>
</dbReference>
<keyword evidence="3 7" id="KW-0812">Transmembrane</keyword>
<dbReference type="GO" id="GO:0042773">
    <property type="term" value="P:ATP synthesis coupled electron transport"/>
    <property type="evidence" value="ECO:0007669"/>
    <property type="project" value="InterPro"/>
</dbReference>
<reference evidence="9" key="2">
    <citation type="journal article" date="2014" name="ISME J.">
        <title>Microbial stratification in low pH oxic and suboxic macroscopic growths along an acid mine drainage.</title>
        <authorList>
            <person name="Mendez-Garcia C."/>
            <person name="Mesa V."/>
            <person name="Sprenger R.R."/>
            <person name="Richter M."/>
            <person name="Diez M.S."/>
            <person name="Solano J."/>
            <person name="Bargiela R."/>
            <person name="Golyshina O.V."/>
            <person name="Manteca A."/>
            <person name="Ramos J.L."/>
            <person name="Gallego J.R."/>
            <person name="Llorente I."/>
            <person name="Martins Dos Santos V.A."/>
            <person name="Jensen O.N."/>
            <person name="Pelaez A.I."/>
            <person name="Sanchez J."/>
            <person name="Ferrer M."/>
        </authorList>
    </citation>
    <scope>NUCLEOTIDE SEQUENCE</scope>
</reference>
<feature type="transmembrane region" description="Helical" evidence="7">
    <location>
        <begin position="78"/>
        <end position="100"/>
    </location>
</feature>
<sequence length="494" mass="53440">HSDGWWAEDVLWSLVFVLLALTALASVGCWLAPNARIAEGLNLGAAIIDCTLVAILLARTPVRGVQALHGYLLLDPLGLWVLLCTALVYLLASLHAIGYMRGMHGESARLNRFYGLFSAFALTLFWAPLQNNPGLFWIAVEMTTITSAFLVAFQRAPETIEAAWKYVIIASAGLSLALLGTVLFYWSGTFIAGPSYNMTWGRLATLAPAANPVLILLAFLLVLTGYGTKVGLAPMHTWLPDAHSEAPAPVSALLSGALLNCAMLGVVRYLLVVRETRVYPVAETVLVAFGALSLLVAALFITRQTLIKRLAAYSSLEHMGILAIGFGFGAPLGVMGALYQMLNHSLAKSAVFFGAGNAMHAYHSKQIAKIRRVLDYFPMSGALWLAAAVAITGAPPFGLFWGEITLLRGGMASVNSWAVVWTGLLLIVIFIGFLKHFRVMYFGRQPTQSPDTTLHATQIIPLGLAVAAVLVLGLWWPHVIWVYLSAIARRFEPV</sequence>